<dbReference type="InterPro" id="IPR000305">
    <property type="entry name" value="GIY-YIG_endonuc"/>
</dbReference>
<dbReference type="EMBL" id="PDWW01000008">
    <property type="protein sequence ID" value="KAF1725697.1"/>
    <property type="molecule type" value="Genomic_DNA"/>
</dbReference>
<gene>
    <name evidence="3" type="ORF">CSC78_08200</name>
</gene>
<dbReference type="PROSITE" id="PS50164">
    <property type="entry name" value="GIY_YIG"/>
    <property type="match status" value="1"/>
</dbReference>
<evidence type="ECO:0000313" key="3">
    <source>
        <dbReference type="EMBL" id="KAF1725697.1"/>
    </source>
</evidence>
<keyword evidence="4" id="KW-1185">Reference proteome</keyword>
<evidence type="ECO:0000259" key="2">
    <source>
        <dbReference type="PROSITE" id="PS50164"/>
    </source>
</evidence>
<dbReference type="Gene3D" id="3.40.1440.10">
    <property type="entry name" value="GIY-YIG endonuclease"/>
    <property type="match status" value="1"/>
</dbReference>
<dbReference type="CDD" id="cd10448">
    <property type="entry name" value="GIY-YIG_unchar_3"/>
    <property type="match status" value="1"/>
</dbReference>
<comment type="similarity">
    <text evidence="1">Belongs to the UPF0213 family.</text>
</comment>
<dbReference type="RefSeq" id="WP_162337420.1">
    <property type="nucleotide sequence ID" value="NZ_JBHSRQ010000016.1"/>
</dbReference>
<sequence length="99" mass="11844">MEKQPATYMLASGRNGTLYVGVSSDLIGRIWQHRTHAVPGFTDRYRATRLVWYELHPTMEAAITREKRIKKWNRAWKIRLIEASNHYWNDLWPYIIGQR</sequence>
<name>A0ABQ6ZI95_9GAMM</name>
<dbReference type="SUPFAM" id="SSF82771">
    <property type="entry name" value="GIY-YIG endonuclease"/>
    <property type="match status" value="1"/>
</dbReference>
<accession>A0ABQ6ZI95</accession>
<reference evidence="3 4" key="1">
    <citation type="submission" date="2017-10" db="EMBL/GenBank/DDBJ databases">
        <title>Whole genome sequencing of members of genus Pseudoxanthomonas.</title>
        <authorList>
            <person name="Kumar S."/>
            <person name="Bansal K."/>
            <person name="Kaur A."/>
            <person name="Patil P."/>
            <person name="Sharma S."/>
            <person name="Patil P.B."/>
        </authorList>
    </citation>
    <scope>NUCLEOTIDE SEQUENCE [LARGE SCALE GENOMIC DNA]</scope>
    <source>
        <strain evidence="3 4">DSM 17109</strain>
    </source>
</reference>
<dbReference type="InterPro" id="IPR035901">
    <property type="entry name" value="GIY-YIG_endonuc_sf"/>
</dbReference>
<comment type="caution">
    <text evidence="3">The sequence shown here is derived from an EMBL/GenBank/DDBJ whole genome shotgun (WGS) entry which is preliminary data.</text>
</comment>
<evidence type="ECO:0000256" key="1">
    <source>
        <dbReference type="ARBA" id="ARBA00007435"/>
    </source>
</evidence>
<dbReference type="Proteomes" id="UP000781710">
    <property type="component" value="Unassembled WGS sequence"/>
</dbReference>
<protein>
    <submittedName>
        <fullName evidence="3">GIY-YIG nuclease</fullName>
    </submittedName>
</protein>
<proteinExistence type="inferred from homology"/>
<dbReference type="PANTHER" id="PTHR34477:SF5">
    <property type="entry name" value="BSL5627 PROTEIN"/>
    <property type="match status" value="1"/>
</dbReference>
<dbReference type="PANTHER" id="PTHR34477">
    <property type="entry name" value="UPF0213 PROTEIN YHBQ"/>
    <property type="match status" value="1"/>
</dbReference>
<evidence type="ECO:0000313" key="4">
    <source>
        <dbReference type="Proteomes" id="UP000781710"/>
    </source>
</evidence>
<dbReference type="InterPro" id="IPR050190">
    <property type="entry name" value="UPF0213_domain"/>
</dbReference>
<feature type="domain" description="GIY-YIG" evidence="2">
    <location>
        <begin position="3"/>
        <end position="79"/>
    </location>
</feature>
<dbReference type="Pfam" id="PF01541">
    <property type="entry name" value="GIY-YIG"/>
    <property type="match status" value="1"/>
</dbReference>
<organism evidence="3 4">
    <name type="scientific">Pseudoxanthomonas japonensis</name>
    <dbReference type="NCBI Taxonomy" id="69284"/>
    <lineage>
        <taxon>Bacteria</taxon>
        <taxon>Pseudomonadati</taxon>
        <taxon>Pseudomonadota</taxon>
        <taxon>Gammaproteobacteria</taxon>
        <taxon>Lysobacterales</taxon>
        <taxon>Lysobacteraceae</taxon>
        <taxon>Pseudoxanthomonas</taxon>
    </lineage>
</organism>